<dbReference type="Gene3D" id="2.60.120.260">
    <property type="entry name" value="Galactose-binding domain-like"/>
    <property type="match status" value="1"/>
</dbReference>
<evidence type="ECO:0000256" key="2">
    <source>
        <dbReference type="ARBA" id="ARBA00023157"/>
    </source>
</evidence>
<dbReference type="Gene3D" id="2.60.120.200">
    <property type="match status" value="1"/>
</dbReference>
<evidence type="ECO:0000313" key="4">
    <source>
        <dbReference type="EMBL" id="MBM7085594.1"/>
    </source>
</evidence>
<evidence type="ECO:0000259" key="3">
    <source>
        <dbReference type="SMART" id="SM00560"/>
    </source>
</evidence>
<name>A0ABS2JID1_9ACTN</name>
<feature type="domain" description="LamG-like jellyroll fold" evidence="3">
    <location>
        <begin position="776"/>
        <end position="927"/>
    </location>
</feature>
<dbReference type="SUPFAM" id="SSF49265">
    <property type="entry name" value="Fibronectin type III"/>
    <property type="match status" value="1"/>
</dbReference>
<keyword evidence="2" id="KW-1015">Disulfide bond</keyword>
<sequence length="933" mass="97978">MGQQQSALGWVGELPDPLLVDTTATYQNVKPGVDLVVEARPTGFRYSFVVHTAAAAAGMTSVSMPWSTGSEAASARLTGAGSVEVSQGEMWDAQVSSSGEPLHRANVGVAAAVIDGQNSLVMTPDREFLDSPGLVFPVTIDPSVNLSPSFDAYVQNTISSTDKSGDDELRLGYIVDPNEGCSSACLARSFLSFHNLGGYSGATVVSAELFLWNYHSYSCTKASWETWRVDSVSSSVRWGNQPTWREKDGTSDGTKGYNSGCGDGWVSASVKETFQTSFSGNSATANVGLRASNESSNSGWKKFNSSEASSNRPYVTVVYNRAPNVPTQLAIDSCYSVCKSPAVVRSGRPTLSAIVSDPDGGTMRAEYEVYDNAKTTLKAKSGTAVTGVTSGTARPWRVTTTLPDGTYHFRVRGCDSYQCGSYSGWFTFTVNTQDPALPTIAGVTYAEQSTGAWSGGPGQAGTFTFGPNGASDVQEYIYDLNGANAVTVPAGTAQGQILTANQQQVSTDLTGFGGHNATLTRDTGRGHNSGQSLKIAPLASGGTATAPQGDTFADLGGDYGGLRLGMTGGRRYWITGWIYVPAATGLGTSGTYGTSRGLRIAAFYKVGSLNVEVTSPKATVVDGWQQLSLVMSVPVGATEAFVRLYNGFPSGQASKVVYWDDLSVREVVGTSTTESITPSRDGVNVLSVQSRNSAGATSDPRIYQFLVMPTNGEWAWTFDQDTAAAAVSAPTGFTAAYTPTGVTPSTTGHIGEGAVYLDGSGYLSTSAPVLNTADPGGFTVAAWVRLTDLTTSRTAVSQLGAANAMFRLGYRNDVDLDGDTISDSAWCFTATAADAVNAPEATACTSQFVAADDWVSLVGVYDKPTGTIRLYVNGTAPDGAEATTNIVGGWASTSPLLIGRGNDPTDRWIGDIDHVKAARRVWNTTDVDNYLDS</sequence>
<reference evidence="4 5" key="1">
    <citation type="submission" date="2021-02" db="EMBL/GenBank/DDBJ databases">
        <authorList>
            <person name="Lee D.-H."/>
        </authorList>
    </citation>
    <scope>NUCLEOTIDE SEQUENCE [LARGE SCALE GENOMIC DNA]</scope>
    <source>
        <strain evidence="4 5">MMS20-R2-29</strain>
    </source>
</reference>
<dbReference type="RefSeq" id="WP_204960823.1">
    <property type="nucleotide sequence ID" value="NZ_JAFEUO010000007.1"/>
</dbReference>
<dbReference type="NCBIfam" id="NF033679">
    <property type="entry name" value="DNRLRE_dom"/>
    <property type="match status" value="1"/>
</dbReference>
<dbReference type="Pfam" id="PF13385">
    <property type="entry name" value="Laminin_G_3"/>
    <property type="match status" value="1"/>
</dbReference>
<dbReference type="Proteomes" id="UP000809587">
    <property type="component" value="Unassembled WGS sequence"/>
</dbReference>
<dbReference type="InterPro" id="IPR013320">
    <property type="entry name" value="ConA-like_dom_sf"/>
</dbReference>
<dbReference type="SMART" id="SM00560">
    <property type="entry name" value="LamGL"/>
    <property type="match status" value="1"/>
</dbReference>
<dbReference type="InterPro" id="IPR006558">
    <property type="entry name" value="LamG-like"/>
</dbReference>
<gene>
    <name evidence="4" type="ORF">JQN84_24020</name>
</gene>
<evidence type="ECO:0000313" key="5">
    <source>
        <dbReference type="Proteomes" id="UP000809587"/>
    </source>
</evidence>
<keyword evidence="1" id="KW-0732">Signal</keyword>
<dbReference type="InterPro" id="IPR013783">
    <property type="entry name" value="Ig-like_fold"/>
</dbReference>
<proteinExistence type="predicted"/>
<dbReference type="SUPFAM" id="SSF49899">
    <property type="entry name" value="Concanavalin A-like lectins/glucanases"/>
    <property type="match status" value="1"/>
</dbReference>
<evidence type="ECO:0000256" key="1">
    <source>
        <dbReference type="ARBA" id="ARBA00022729"/>
    </source>
</evidence>
<dbReference type="EMBL" id="JAFEUO010000007">
    <property type="protein sequence ID" value="MBM7085594.1"/>
    <property type="molecule type" value="Genomic_DNA"/>
</dbReference>
<organism evidence="4 5">
    <name type="scientific">Micromonospora humidisoli</name>
    <dbReference type="NCBI Taxonomy" id="2807622"/>
    <lineage>
        <taxon>Bacteria</taxon>
        <taxon>Bacillati</taxon>
        <taxon>Actinomycetota</taxon>
        <taxon>Actinomycetes</taxon>
        <taxon>Micromonosporales</taxon>
        <taxon>Micromonosporaceae</taxon>
        <taxon>Micromonospora</taxon>
    </lineage>
</organism>
<protein>
    <submittedName>
        <fullName evidence="4">LamG domain-containing protein</fullName>
    </submittedName>
</protein>
<dbReference type="InterPro" id="IPR036116">
    <property type="entry name" value="FN3_sf"/>
</dbReference>
<dbReference type="Gene3D" id="2.60.40.10">
    <property type="entry name" value="Immunoglobulins"/>
    <property type="match status" value="1"/>
</dbReference>
<accession>A0ABS2JID1</accession>
<comment type="caution">
    <text evidence="4">The sequence shown here is derived from an EMBL/GenBank/DDBJ whole genome shotgun (WGS) entry which is preliminary data.</text>
</comment>
<keyword evidence="5" id="KW-1185">Reference proteome</keyword>